<dbReference type="Proteomes" id="UP001630127">
    <property type="component" value="Unassembled WGS sequence"/>
</dbReference>
<evidence type="ECO:0000313" key="2">
    <source>
        <dbReference type="Proteomes" id="UP001630127"/>
    </source>
</evidence>
<gene>
    <name evidence="1" type="ORF">ACH5RR_032419</name>
</gene>
<accession>A0ABD2YL53</accession>
<organism evidence="1 2">
    <name type="scientific">Cinchona calisaya</name>
    <dbReference type="NCBI Taxonomy" id="153742"/>
    <lineage>
        <taxon>Eukaryota</taxon>
        <taxon>Viridiplantae</taxon>
        <taxon>Streptophyta</taxon>
        <taxon>Embryophyta</taxon>
        <taxon>Tracheophyta</taxon>
        <taxon>Spermatophyta</taxon>
        <taxon>Magnoliopsida</taxon>
        <taxon>eudicotyledons</taxon>
        <taxon>Gunneridae</taxon>
        <taxon>Pentapetalae</taxon>
        <taxon>asterids</taxon>
        <taxon>lamiids</taxon>
        <taxon>Gentianales</taxon>
        <taxon>Rubiaceae</taxon>
        <taxon>Cinchonoideae</taxon>
        <taxon>Cinchoneae</taxon>
        <taxon>Cinchona</taxon>
    </lineage>
</organism>
<comment type="caution">
    <text evidence="1">The sequence shown here is derived from an EMBL/GenBank/DDBJ whole genome shotgun (WGS) entry which is preliminary data.</text>
</comment>
<dbReference type="EMBL" id="JBJUIK010000013">
    <property type="protein sequence ID" value="KAL3507037.1"/>
    <property type="molecule type" value="Genomic_DNA"/>
</dbReference>
<reference evidence="1 2" key="1">
    <citation type="submission" date="2024-11" db="EMBL/GenBank/DDBJ databases">
        <title>A near-complete genome assembly of Cinchona calisaya.</title>
        <authorList>
            <person name="Lian D.C."/>
            <person name="Zhao X.W."/>
            <person name="Wei L."/>
        </authorList>
    </citation>
    <scope>NUCLEOTIDE SEQUENCE [LARGE SCALE GENOMIC DNA]</scope>
    <source>
        <tissue evidence="1">Nenye</tissue>
    </source>
</reference>
<keyword evidence="2" id="KW-1185">Reference proteome</keyword>
<protein>
    <submittedName>
        <fullName evidence="1">Uncharacterized protein</fullName>
    </submittedName>
</protein>
<name>A0ABD2YL53_9GENT</name>
<evidence type="ECO:0000313" key="1">
    <source>
        <dbReference type="EMBL" id="KAL3507037.1"/>
    </source>
</evidence>
<proteinExistence type="predicted"/>
<dbReference type="AlphaFoldDB" id="A0ABD2YL53"/>
<sequence length="97" mass="10901">MPDSNAKEGDQDLPLQEPTLHDIIQKKEVVLPTKNLPLGTIIDDFPELGRRFYCHLETSKSCGATRSRSNSEFANCLIRVPYETFPFLVPILLGKGK</sequence>